<evidence type="ECO:0000313" key="7">
    <source>
        <dbReference type="EMBL" id="NPT56114.1"/>
    </source>
</evidence>
<evidence type="ECO:0000256" key="6">
    <source>
        <dbReference type="HAMAP-Rule" id="MF_00313"/>
    </source>
</evidence>
<feature type="binding site" evidence="6">
    <location>
        <position position="168"/>
    </location>
    <ligand>
        <name>substrate</name>
    </ligand>
</feature>
<comment type="caution">
    <text evidence="7">The sequence shown here is derived from an EMBL/GenBank/DDBJ whole genome shotgun (WGS) entry which is preliminary data.</text>
</comment>
<comment type="subunit">
    <text evidence="2 6">Homotetramer.</text>
</comment>
<organism evidence="7 8">
    <name type="scientific">Paraburkholderia elongata</name>
    <dbReference type="NCBI Taxonomy" id="2675747"/>
    <lineage>
        <taxon>Bacteria</taxon>
        <taxon>Pseudomonadati</taxon>
        <taxon>Pseudomonadota</taxon>
        <taxon>Betaproteobacteria</taxon>
        <taxon>Burkholderiales</taxon>
        <taxon>Burkholderiaceae</taxon>
        <taxon>Paraburkholderia</taxon>
    </lineage>
</organism>
<evidence type="ECO:0000256" key="5">
    <source>
        <dbReference type="ARBA" id="ARBA00049534"/>
    </source>
</evidence>
<evidence type="ECO:0000313" key="8">
    <source>
        <dbReference type="Proteomes" id="UP000655523"/>
    </source>
</evidence>
<dbReference type="GO" id="GO:0006537">
    <property type="term" value="P:glutamate biosynthetic process"/>
    <property type="evidence" value="ECO:0007669"/>
    <property type="project" value="TreeGrafter"/>
</dbReference>
<feature type="binding site" evidence="6">
    <location>
        <position position="262"/>
    </location>
    <ligand>
        <name>substrate</name>
    </ligand>
</feature>
<dbReference type="PANTHER" id="PTHR12544">
    <property type="entry name" value="GLUTAMINASE"/>
    <property type="match status" value="1"/>
</dbReference>
<evidence type="ECO:0000256" key="1">
    <source>
        <dbReference type="ARBA" id="ARBA00011076"/>
    </source>
</evidence>
<dbReference type="EMBL" id="WOEZ01000086">
    <property type="protein sequence ID" value="NPT56114.1"/>
    <property type="molecule type" value="Genomic_DNA"/>
</dbReference>
<dbReference type="HAMAP" id="MF_00313">
    <property type="entry name" value="Glutaminase"/>
    <property type="match status" value="1"/>
</dbReference>
<evidence type="ECO:0000256" key="2">
    <source>
        <dbReference type="ARBA" id="ARBA00011881"/>
    </source>
</evidence>
<dbReference type="GO" id="GO:0004359">
    <property type="term" value="F:glutaminase activity"/>
    <property type="evidence" value="ECO:0007669"/>
    <property type="project" value="UniProtKB-UniRule"/>
</dbReference>
<dbReference type="GO" id="GO:0006543">
    <property type="term" value="P:L-glutamine catabolic process"/>
    <property type="evidence" value="ECO:0007669"/>
    <property type="project" value="TreeGrafter"/>
</dbReference>
<dbReference type="AlphaFoldDB" id="A0A972SII5"/>
<evidence type="ECO:0000256" key="3">
    <source>
        <dbReference type="ARBA" id="ARBA00012918"/>
    </source>
</evidence>
<proteinExistence type="inferred from homology"/>
<dbReference type="SUPFAM" id="SSF56601">
    <property type="entry name" value="beta-lactamase/transpeptidase-like"/>
    <property type="match status" value="1"/>
</dbReference>
<evidence type="ECO:0000256" key="4">
    <source>
        <dbReference type="ARBA" id="ARBA00022801"/>
    </source>
</evidence>
<dbReference type="Proteomes" id="UP000655523">
    <property type="component" value="Unassembled WGS sequence"/>
</dbReference>
<dbReference type="FunFam" id="3.40.710.10:FF:000005">
    <property type="entry name" value="Glutaminase"/>
    <property type="match status" value="1"/>
</dbReference>
<feature type="binding site" evidence="6">
    <location>
        <position position="161"/>
    </location>
    <ligand>
        <name>substrate</name>
    </ligand>
</feature>
<sequence length="310" mass="32378">MPSSNALRAAVNDAHQQFAGLTDGKNADYIPYLATVPSNLFGIAVVTATGDTITAGDVDYAFAIESISKLFTLGLVIDDIGADALRKKIGASPTGMPFNSVQAIELHGGKPLNPFVNAGAIATTSLVPGSSPDAKWANIIGEMSAFAGHELKVNEEVYKSESDTNQHNRGIAWLLQSYGYMYSDPIAATDLYTRQCSVAVSAKDLATMGAVLAAKGVHPVSGKRLLKEANVREMLAEMTLNGMYDASGDWLYQVGLPAKSGVGGGVLAVVPGKMAIAAFSPPLDNYGNSVRAQAAIAHISSQLKLDVFGA</sequence>
<name>A0A972SII5_9BURK</name>
<feature type="binding site" evidence="6">
    <location>
        <position position="117"/>
    </location>
    <ligand>
        <name>substrate</name>
    </ligand>
</feature>
<dbReference type="NCBIfam" id="TIGR03814">
    <property type="entry name" value="Gln_ase"/>
    <property type="match status" value="1"/>
</dbReference>
<dbReference type="Gene3D" id="3.40.710.10">
    <property type="entry name" value="DD-peptidase/beta-lactamase superfamily"/>
    <property type="match status" value="1"/>
</dbReference>
<dbReference type="NCBIfam" id="NF009020">
    <property type="entry name" value="PRK12356.1"/>
    <property type="match status" value="1"/>
</dbReference>
<dbReference type="InterPro" id="IPR012338">
    <property type="entry name" value="Beta-lactam/transpept-like"/>
</dbReference>
<dbReference type="InterPro" id="IPR015868">
    <property type="entry name" value="Glutaminase"/>
</dbReference>
<reference evidence="7 8" key="1">
    <citation type="submission" date="2019-11" db="EMBL/GenBank/DDBJ databases">
        <title>Metabolism of dissolved organic matter in forest soils.</title>
        <authorList>
            <person name="Cyle K.T."/>
            <person name="Wilhelm R.C."/>
            <person name="Martinez C.E."/>
        </authorList>
    </citation>
    <scope>NUCLEOTIDE SEQUENCE [LARGE SCALE GENOMIC DNA]</scope>
    <source>
        <strain evidence="7 8">5N</strain>
    </source>
</reference>
<keyword evidence="4 6" id="KW-0378">Hydrolase</keyword>
<dbReference type="PANTHER" id="PTHR12544:SF48">
    <property type="entry name" value="GLUTAMINASE 1"/>
    <property type="match status" value="1"/>
</dbReference>
<gene>
    <name evidence="6 7" type="primary">glsA</name>
    <name evidence="7" type="ORF">GNZ13_16345</name>
</gene>
<protein>
    <recommendedName>
        <fullName evidence="3 6">Glutaminase</fullName>
        <ecNumber evidence="3 6">3.5.1.2</ecNumber>
    </recommendedName>
</protein>
<comment type="catalytic activity">
    <reaction evidence="5 6">
        <text>L-glutamine + H2O = L-glutamate + NH4(+)</text>
        <dbReference type="Rhea" id="RHEA:15889"/>
        <dbReference type="ChEBI" id="CHEBI:15377"/>
        <dbReference type="ChEBI" id="CHEBI:28938"/>
        <dbReference type="ChEBI" id="CHEBI:29985"/>
        <dbReference type="ChEBI" id="CHEBI:58359"/>
        <dbReference type="EC" id="3.5.1.2"/>
    </reaction>
</comment>
<feature type="binding site" evidence="6">
    <location>
        <position position="192"/>
    </location>
    <ligand>
        <name>substrate</name>
    </ligand>
</feature>
<dbReference type="EC" id="3.5.1.2" evidence="3 6"/>
<comment type="similarity">
    <text evidence="1 6">Belongs to the glutaminase family.</text>
</comment>
<dbReference type="Pfam" id="PF04960">
    <property type="entry name" value="Glutaminase"/>
    <property type="match status" value="1"/>
</dbReference>
<feature type="binding site" evidence="6">
    <location>
        <position position="244"/>
    </location>
    <ligand>
        <name>substrate</name>
    </ligand>
</feature>
<feature type="binding site" evidence="6">
    <location>
        <position position="66"/>
    </location>
    <ligand>
        <name>substrate</name>
    </ligand>
</feature>
<keyword evidence="6" id="KW-0007">Acetylation</keyword>
<keyword evidence="8" id="KW-1185">Reference proteome</keyword>
<accession>A0A972SII5</accession>